<comment type="caution">
    <text evidence="2">The sequence shown here is derived from an EMBL/GenBank/DDBJ whole genome shotgun (WGS) entry which is preliminary data.</text>
</comment>
<dbReference type="CDD" id="cd07067">
    <property type="entry name" value="HP_PGM_like"/>
    <property type="match status" value="1"/>
</dbReference>
<evidence type="ECO:0000256" key="1">
    <source>
        <dbReference type="SAM" id="MobiDB-lite"/>
    </source>
</evidence>
<evidence type="ECO:0000313" key="3">
    <source>
        <dbReference type="Proteomes" id="UP000316609"/>
    </source>
</evidence>
<organism evidence="2 3">
    <name type="scientific">Eiseniibacteriota bacterium</name>
    <dbReference type="NCBI Taxonomy" id="2212470"/>
    <lineage>
        <taxon>Bacteria</taxon>
        <taxon>Candidatus Eiseniibacteriota</taxon>
    </lineage>
</organism>
<dbReference type="Pfam" id="PF00300">
    <property type="entry name" value="His_Phos_1"/>
    <property type="match status" value="1"/>
</dbReference>
<dbReference type="SUPFAM" id="SSF53254">
    <property type="entry name" value="Phosphoglycerate mutase-like"/>
    <property type="match status" value="1"/>
</dbReference>
<evidence type="ECO:0008006" key="4">
    <source>
        <dbReference type="Google" id="ProtNLM"/>
    </source>
</evidence>
<proteinExistence type="predicted"/>
<protein>
    <recommendedName>
        <fullName evidence="4">Phosphohistidine phosphatase SixA</fullName>
    </recommendedName>
</protein>
<accession>A0A538TLS3</accession>
<dbReference type="InterPro" id="IPR029033">
    <property type="entry name" value="His_PPase_superfam"/>
</dbReference>
<feature type="region of interest" description="Disordered" evidence="1">
    <location>
        <begin position="134"/>
        <end position="156"/>
    </location>
</feature>
<evidence type="ECO:0000313" key="2">
    <source>
        <dbReference type="EMBL" id="TMQ64571.1"/>
    </source>
</evidence>
<dbReference type="EMBL" id="VBOY01000083">
    <property type="protein sequence ID" value="TMQ64571.1"/>
    <property type="molecule type" value="Genomic_DNA"/>
</dbReference>
<sequence>MEAGSAGDAARPLSPAGRRAVEELAQFLAGTDWQPDRAFASPLARAQESARILLLPVYEPAAVLAALAERGVRDGQVLLVGHQPLLARLAALLEARQERALAPAGLIRLAFTTELGPGLGQLELERARLGLVQGQTPGRRDGTGNDIAAGSASDGP</sequence>
<gene>
    <name evidence="2" type="ORF">E6K78_08925</name>
</gene>
<dbReference type="InterPro" id="IPR013078">
    <property type="entry name" value="His_Pase_superF_clade-1"/>
</dbReference>
<reference evidence="2 3" key="1">
    <citation type="journal article" date="2019" name="Nat. Microbiol.">
        <title>Mediterranean grassland soil C-N compound turnover is dependent on rainfall and depth, and is mediated by genomically divergent microorganisms.</title>
        <authorList>
            <person name="Diamond S."/>
            <person name="Andeer P.F."/>
            <person name="Li Z."/>
            <person name="Crits-Christoph A."/>
            <person name="Burstein D."/>
            <person name="Anantharaman K."/>
            <person name="Lane K.R."/>
            <person name="Thomas B.C."/>
            <person name="Pan C."/>
            <person name="Northen T.R."/>
            <person name="Banfield J.F."/>
        </authorList>
    </citation>
    <scope>NUCLEOTIDE SEQUENCE [LARGE SCALE GENOMIC DNA]</scope>
    <source>
        <strain evidence="2">WS_8</strain>
    </source>
</reference>
<dbReference type="Gene3D" id="3.40.50.1240">
    <property type="entry name" value="Phosphoglycerate mutase-like"/>
    <property type="match status" value="1"/>
</dbReference>
<dbReference type="AlphaFoldDB" id="A0A538TLS3"/>
<name>A0A538TLS3_UNCEI</name>
<dbReference type="Proteomes" id="UP000316609">
    <property type="component" value="Unassembled WGS sequence"/>
</dbReference>